<sequence length="74" mass="8136">MNFFVTQHIVIHRFNINSLTNSSVCQIGSSGMIKPSAQLYNTGGFTEPAPPTTFQPEQSPTEEFVPRVPLVDPS</sequence>
<feature type="region of interest" description="Disordered" evidence="1">
    <location>
        <begin position="46"/>
        <end position="74"/>
    </location>
</feature>
<dbReference type="RefSeq" id="WP_122913029.1">
    <property type="nucleotide sequence ID" value="NZ_RHHT01000015.1"/>
</dbReference>
<evidence type="ECO:0000313" key="2">
    <source>
        <dbReference type="EMBL" id="RNB80955.1"/>
    </source>
</evidence>
<dbReference type="Pfam" id="PF10803">
    <property type="entry name" value="GerPB"/>
    <property type="match status" value="1"/>
</dbReference>
<dbReference type="Proteomes" id="UP000281915">
    <property type="component" value="Unassembled WGS sequence"/>
</dbReference>
<dbReference type="EMBL" id="RHHT01000015">
    <property type="protein sequence ID" value="RNB80955.1"/>
    <property type="molecule type" value="Genomic_DNA"/>
</dbReference>
<accession>A0A3M8D1B9</accession>
<dbReference type="AlphaFoldDB" id="A0A3M8D1B9"/>
<comment type="caution">
    <text evidence="2">The sequence shown here is derived from an EMBL/GenBank/DDBJ whole genome shotgun (WGS) entry which is preliminary data.</text>
</comment>
<name>A0A3M8D1B9_9BACL</name>
<reference evidence="2 3" key="1">
    <citation type="submission" date="2018-10" db="EMBL/GenBank/DDBJ databases">
        <title>Phylogenomics of Brevibacillus.</title>
        <authorList>
            <person name="Dunlap C."/>
        </authorList>
    </citation>
    <scope>NUCLEOTIDE SEQUENCE [LARGE SCALE GENOMIC DNA]</scope>
    <source>
        <strain evidence="2 3">JCM 15085</strain>
    </source>
</reference>
<gene>
    <name evidence="2" type="ORF">EDM58_09010</name>
</gene>
<proteinExistence type="predicted"/>
<evidence type="ECO:0000313" key="3">
    <source>
        <dbReference type="Proteomes" id="UP000281915"/>
    </source>
</evidence>
<organism evidence="2 3">
    <name type="scientific">Brevibacillus panacihumi</name>
    <dbReference type="NCBI Taxonomy" id="497735"/>
    <lineage>
        <taxon>Bacteria</taxon>
        <taxon>Bacillati</taxon>
        <taxon>Bacillota</taxon>
        <taxon>Bacilli</taxon>
        <taxon>Bacillales</taxon>
        <taxon>Paenibacillaceae</taxon>
        <taxon>Brevibacillus</taxon>
    </lineage>
</organism>
<protein>
    <submittedName>
        <fullName evidence="2">Spore gernimation protein</fullName>
    </submittedName>
</protein>
<dbReference type="InterPro" id="IPR024255">
    <property type="entry name" value="GerPB"/>
</dbReference>
<evidence type="ECO:0000256" key="1">
    <source>
        <dbReference type="SAM" id="MobiDB-lite"/>
    </source>
</evidence>